<dbReference type="PROSITE" id="PS51476">
    <property type="entry name" value="PROTEASOME_BETA_2"/>
    <property type="match status" value="1"/>
</dbReference>
<dbReference type="OrthoDB" id="6330at2157"/>
<dbReference type="RefSeq" id="WP_092700888.1">
    <property type="nucleotide sequence ID" value="NZ_FNFC01000005.1"/>
</dbReference>
<gene>
    <name evidence="10" type="ORF">SAMN05216226_10592</name>
</gene>
<keyword evidence="11" id="KW-1185">Reference proteome</keyword>
<dbReference type="SUPFAM" id="SSF56235">
    <property type="entry name" value="N-terminal nucleophile aminohydrolases (Ntn hydrolases)"/>
    <property type="match status" value="1"/>
</dbReference>
<protein>
    <recommendedName>
        <fullName evidence="2">proteasome endopeptidase complex</fullName>
        <ecNumber evidence="2">3.4.25.1</ecNumber>
    </recommendedName>
</protein>
<feature type="compositionally biased region" description="Basic and acidic residues" evidence="9">
    <location>
        <begin position="1"/>
        <end position="24"/>
    </location>
</feature>
<dbReference type="InterPro" id="IPR023333">
    <property type="entry name" value="Proteasome_suB-type"/>
</dbReference>
<evidence type="ECO:0000256" key="2">
    <source>
        <dbReference type="ARBA" id="ARBA00012039"/>
    </source>
</evidence>
<dbReference type="Pfam" id="PF00227">
    <property type="entry name" value="Proteasome"/>
    <property type="match status" value="1"/>
</dbReference>
<feature type="region of interest" description="Disordered" evidence="9">
    <location>
        <begin position="1"/>
        <end position="36"/>
    </location>
</feature>
<dbReference type="GO" id="GO:0019774">
    <property type="term" value="C:proteasome core complex, beta-subunit complex"/>
    <property type="evidence" value="ECO:0007669"/>
    <property type="project" value="UniProtKB-ARBA"/>
</dbReference>
<keyword evidence="6" id="KW-0378">Hydrolase</keyword>
<evidence type="ECO:0000313" key="11">
    <source>
        <dbReference type="Proteomes" id="UP000198856"/>
    </source>
</evidence>
<dbReference type="PRINTS" id="PR00141">
    <property type="entry name" value="PROTEASOME"/>
</dbReference>
<dbReference type="PANTHER" id="PTHR32194:SF0">
    <property type="entry name" value="ATP-DEPENDENT PROTEASE SUBUNIT HSLV"/>
    <property type="match status" value="1"/>
</dbReference>
<evidence type="ECO:0000256" key="7">
    <source>
        <dbReference type="ARBA" id="ARBA00022942"/>
    </source>
</evidence>
<dbReference type="STRING" id="890420.SAMN05216226_10592"/>
<evidence type="ECO:0000256" key="1">
    <source>
        <dbReference type="ARBA" id="ARBA00001198"/>
    </source>
</evidence>
<evidence type="ECO:0000256" key="5">
    <source>
        <dbReference type="ARBA" id="ARBA00022698"/>
    </source>
</evidence>
<dbReference type="GO" id="GO:0005737">
    <property type="term" value="C:cytoplasm"/>
    <property type="evidence" value="ECO:0007669"/>
    <property type="project" value="TreeGrafter"/>
</dbReference>
<dbReference type="InterPro" id="IPR000243">
    <property type="entry name" value="Pept_T1A_subB"/>
</dbReference>
<evidence type="ECO:0000256" key="9">
    <source>
        <dbReference type="SAM" id="MobiDB-lite"/>
    </source>
</evidence>
<sequence>MYDRSGSDTFTERSEVTLDGRPDPVEAPESTGPTYETGTTIVALSAAEGVVMAADRRMSLGGRFTASKNVRKISKVHPTAAMAISGSVGPAQQLIQSLRAEASLYRTRRGEPMSMGALAQTAGHLVRGLPAQPLLAGVDDDGGHVYELDGGGSVIEDSYAAGGSGLQTAYGLLEGRMSEGLSVGEATEVAIDAVEAASERDTASGNGVTVARITADGIEMEAPGGEN</sequence>
<evidence type="ECO:0000256" key="3">
    <source>
        <dbReference type="ARBA" id="ARBA00022490"/>
    </source>
</evidence>
<dbReference type="GO" id="GO:0051603">
    <property type="term" value="P:proteolysis involved in protein catabolic process"/>
    <property type="evidence" value="ECO:0007669"/>
    <property type="project" value="InterPro"/>
</dbReference>
<dbReference type="AlphaFoldDB" id="A0A1G8USF8"/>
<dbReference type="PANTHER" id="PTHR32194">
    <property type="entry name" value="METALLOPROTEASE TLDD"/>
    <property type="match status" value="1"/>
</dbReference>
<reference evidence="10 11" key="1">
    <citation type="submission" date="2016-10" db="EMBL/GenBank/DDBJ databases">
        <authorList>
            <person name="de Groot N.N."/>
        </authorList>
    </citation>
    <scope>NUCLEOTIDE SEQUENCE [LARGE SCALE GENOMIC DNA]</scope>
    <source>
        <strain evidence="10 11">IBRC-M10015</strain>
    </source>
</reference>
<name>A0A1G8USF8_9EURY</name>
<dbReference type="InterPro" id="IPR029055">
    <property type="entry name" value="Ntn_hydrolases_N"/>
</dbReference>
<evidence type="ECO:0000313" key="10">
    <source>
        <dbReference type="EMBL" id="SDJ56723.1"/>
    </source>
</evidence>
<keyword evidence="5" id="KW-0888">Threonine protease</keyword>
<evidence type="ECO:0000256" key="6">
    <source>
        <dbReference type="ARBA" id="ARBA00022801"/>
    </source>
</evidence>
<dbReference type="EMBL" id="FNFC01000005">
    <property type="protein sequence ID" value="SDJ56723.1"/>
    <property type="molecule type" value="Genomic_DNA"/>
</dbReference>
<keyword evidence="7 10" id="KW-0647">Proteasome</keyword>
<evidence type="ECO:0000256" key="4">
    <source>
        <dbReference type="ARBA" id="ARBA00022670"/>
    </source>
</evidence>
<evidence type="ECO:0000256" key="8">
    <source>
        <dbReference type="PIRSR" id="PIRSR600243-1"/>
    </source>
</evidence>
<dbReference type="Gene3D" id="3.60.20.10">
    <property type="entry name" value="Glutamine Phosphoribosylpyrophosphate, subunit 1, domain 1"/>
    <property type="match status" value="1"/>
</dbReference>
<dbReference type="InterPro" id="IPR001353">
    <property type="entry name" value="Proteasome_sua/b"/>
</dbReference>
<comment type="catalytic activity">
    <reaction evidence="1">
        <text>Cleavage of peptide bonds with very broad specificity.</text>
        <dbReference type="EC" id="3.4.25.1"/>
    </reaction>
</comment>
<dbReference type="GO" id="GO:0004298">
    <property type="term" value="F:threonine-type endopeptidase activity"/>
    <property type="evidence" value="ECO:0007669"/>
    <property type="project" value="UniProtKB-KW"/>
</dbReference>
<dbReference type="Proteomes" id="UP000198856">
    <property type="component" value="Unassembled WGS sequence"/>
</dbReference>
<dbReference type="EC" id="3.4.25.1" evidence="2"/>
<feature type="active site" description="Nucleophile" evidence="8">
    <location>
        <position position="39"/>
    </location>
</feature>
<organism evidence="10 11">
    <name type="scientific">Halovenus aranensis</name>
    <dbReference type="NCBI Taxonomy" id="890420"/>
    <lineage>
        <taxon>Archaea</taxon>
        <taxon>Methanobacteriati</taxon>
        <taxon>Methanobacteriota</taxon>
        <taxon>Stenosarchaea group</taxon>
        <taxon>Halobacteria</taxon>
        <taxon>Halobacteriales</taxon>
        <taxon>Haloarculaceae</taxon>
        <taxon>Halovenus</taxon>
    </lineage>
</organism>
<keyword evidence="3" id="KW-0963">Cytoplasm</keyword>
<proteinExistence type="predicted"/>
<accession>A0A1G8USF8</accession>
<keyword evidence="4" id="KW-0645">Protease</keyword>